<sequence length="197" mass="21007">MGSISSTRTVVRSEFDDVDGVVKESDEMTISTMMSETLAAARVGSSPAPSPGPGPGPAPAPAPGPSSHLPLRSLVAVQGVVYCKPCNHQGVGAVVRLECNNSRNPIREETKTDKNGYFLLQASKKISNYGAHKCNMFLVSSPLSTCNKPTDLHMGLSGSYLIREKKQPPSLSTLPTPYTLYSIRGPFAFDSTACPRH</sequence>
<dbReference type="OrthoDB" id="665669at2759"/>
<dbReference type="InParanoid" id="A0A200QWS4"/>
<feature type="region of interest" description="Disordered" evidence="2">
    <location>
        <begin position="41"/>
        <end position="66"/>
    </location>
</feature>
<keyword evidence="1" id="KW-0732">Signal</keyword>
<gene>
    <name evidence="3" type="ORF">BVC80_8951g8</name>
</gene>
<organism evidence="3 4">
    <name type="scientific">Macleaya cordata</name>
    <name type="common">Five-seeded plume-poppy</name>
    <name type="synonym">Bocconia cordata</name>
    <dbReference type="NCBI Taxonomy" id="56857"/>
    <lineage>
        <taxon>Eukaryota</taxon>
        <taxon>Viridiplantae</taxon>
        <taxon>Streptophyta</taxon>
        <taxon>Embryophyta</taxon>
        <taxon>Tracheophyta</taxon>
        <taxon>Spermatophyta</taxon>
        <taxon>Magnoliopsida</taxon>
        <taxon>Ranunculales</taxon>
        <taxon>Papaveraceae</taxon>
        <taxon>Papaveroideae</taxon>
        <taxon>Macleaya</taxon>
    </lineage>
</organism>
<dbReference type="GO" id="GO:0071944">
    <property type="term" value="C:cell periphery"/>
    <property type="evidence" value="ECO:0007669"/>
    <property type="project" value="TreeGrafter"/>
</dbReference>
<reference evidence="3 4" key="1">
    <citation type="journal article" date="2017" name="Mol. Plant">
        <title>The Genome of Medicinal Plant Macleaya cordata Provides New Insights into Benzylisoquinoline Alkaloids Metabolism.</title>
        <authorList>
            <person name="Liu X."/>
            <person name="Liu Y."/>
            <person name="Huang P."/>
            <person name="Ma Y."/>
            <person name="Qing Z."/>
            <person name="Tang Q."/>
            <person name="Cao H."/>
            <person name="Cheng P."/>
            <person name="Zheng Y."/>
            <person name="Yuan Z."/>
            <person name="Zhou Y."/>
            <person name="Liu J."/>
            <person name="Tang Z."/>
            <person name="Zhuo Y."/>
            <person name="Zhang Y."/>
            <person name="Yu L."/>
            <person name="Huang J."/>
            <person name="Yang P."/>
            <person name="Peng Q."/>
            <person name="Zhang J."/>
            <person name="Jiang W."/>
            <person name="Zhang Z."/>
            <person name="Lin K."/>
            <person name="Ro D.K."/>
            <person name="Chen X."/>
            <person name="Xiong X."/>
            <person name="Shang Y."/>
            <person name="Huang S."/>
            <person name="Zeng J."/>
        </authorList>
    </citation>
    <scope>NUCLEOTIDE SEQUENCE [LARGE SCALE GENOMIC DNA]</scope>
    <source>
        <strain evidence="4">cv. BLH2017</strain>
        <tissue evidence="3">Root</tissue>
    </source>
</reference>
<dbReference type="PANTHER" id="PTHR33470:SF22">
    <property type="entry name" value="POLLEN OLE E 1 ALLERGEN AND EXTENSIN FAMILY PROTEIN"/>
    <property type="match status" value="1"/>
</dbReference>
<dbReference type="Proteomes" id="UP000195402">
    <property type="component" value="Unassembled WGS sequence"/>
</dbReference>
<keyword evidence="4" id="KW-1185">Reference proteome</keyword>
<dbReference type="EMBL" id="MVGT01000940">
    <property type="protein sequence ID" value="OVA14909.1"/>
    <property type="molecule type" value="Genomic_DNA"/>
</dbReference>
<dbReference type="OMA" id="PPTHYNH"/>
<evidence type="ECO:0000256" key="2">
    <source>
        <dbReference type="SAM" id="MobiDB-lite"/>
    </source>
</evidence>
<dbReference type="PANTHER" id="PTHR33470">
    <property type="entry name" value="OS01G0164075 PROTEIN"/>
    <property type="match status" value="1"/>
</dbReference>
<dbReference type="FunCoup" id="A0A200QWS4">
    <property type="interactions" value="99"/>
</dbReference>
<evidence type="ECO:0000313" key="3">
    <source>
        <dbReference type="EMBL" id="OVA14909.1"/>
    </source>
</evidence>
<dbReference type="Pfam" id="PF01190">
    <property type="entry name" value="Pollen_Ole_e_1"/>
    <property type="match status" value="1"/>
</dbReference>
<dbReference type="AlphaFoldDB" id="A0A200QWS4"/>
<proteinExistence type="predicted"/>
<dbReference type="STRING" id="56857.A0A200QWS4"/>
<evidence type="ECO:0000256" key="1">
    <source>
        <dbReference type="ARBA" id="ARBA00022729"/>
    </source>
</evidence>
<protein>
    <submittedName>
        <fullName evidence="3">Pollen Ole e 1 allergen/extensin</fullName>
    </submittedName>
</protein>
<name>A0A200QWS4_MACCD</name>
<comment type="caution">
    <text evidence="3">The sequence shown here is derived from an EMBL/GenBank/DDBJ whole genome shotgun (WGS) entry which is preliminary data.</text>
</comment>
<accession>A0A200QWS4</accession>
<evidence type="ECO:0000313" key="4">
    <source>
        <dbReference type="Proteomes" id="UP000195402"/>
    </source>
</evidence>
<feature type="compositionally biased region" description="Pro residues" evidence="2">
    <location>
        <begin position="48"/>
        <end position="64"/>
    </location>
</feature>